<dbReference type="AlphaFoldDB" id="C1EHG9"/>
<name>C1EHG9_MICCC</name>
<dbReference type="OMA" id="CEVRCEM"/>
<accession>C1EHG9</accession>
<protein>
    <submittedName>
        <fullName evidence="2">Uncharacterized protein</fullName>
    </submittedName>
</protein>
<evidence type="ECO:0000256" key="1">
    <source>
        <dbReference type="SAM" id="MobiDB-lite"/>
    </source>
</evidence>
<evidence type="ECO:0000313" key="2">
    <source>
        <dbReference type="EMBL" id="ACO67504.1"/>
    </source>
</evidence>
<dbReference type="Proteomes" id="UP000002009">
    <property type="component" value="Chromosome 14"/>
</dbReference>
<dbReference type="InParanoid" id="C1EHG9"/>
<dbReference type="EMBL" id="CP001332">
    <property type="protein sequence ID" value="ACO67504.1"/>
    <property type="molecule type" value="Genomic_DNA"/>
</dbReference>
<dbReference type="GeneID" id="8249175"/>
<dbReference type="KEGG" id="mis:MICPUN_109507"/>
<sequence>MTALRARAPIAARTARGVVTAPSTIRAPDASSGQITRRSRVVASAGSGEKLGTDKTYNCVVTEDGVIVAKDIPSGVYEVSAWWAGATSGDEDEQPLAPRCDSERQRGCEVRCEMTAEGELVCEGLSSGMYRVINASEYDAECEVKDGSFECKTSFDEEPLRLDTDDFKAVETEEEHGFRMGG</sequence>
<proteinExistence type="predicted"/>
<keyword evidence="3" id="KW-1185">Reference proteome</keyword>
<reference evidence="2 3" key="1">
    <citation type="journal article" date="2009" name="Science">
        <title>Green evolution and dynamic adaptations revealed by genomes of the marine picoeukaryotes Micromonas.</title>
        <authorList>
            <person name="Worden A.Z."/>
            <person name="Lee J.H."/>
            <person name="Mock T."/>
            <person name="Rouze P."/>
            <person name="Simmons M.P."/>
            <person name="Aerts A.L."/>
            <person name="Allen A.E."/>
            <person name="Cuvelier M.L."/>
            <person name="Derelle E."/>
            <person name="Everett M.V."/>
            <person name="Foulon E."/>
            <person name="Grimwood J."/>
            <person name="Gundlach H."/>
            <person name="Henrissat B."/>
            <person name="Napoli C."/>
            <person name="McDonald S.M."/>
            <person name="Parker M.S."/>
            <person name="Rombauts S."/>
            <person name="Salamov A."/>
            <person name="Von Dassow P."/>
            <person name="Badger J.H."/>
            <person name="Coutinho P.M."/>
            <person name="Demir E."/>
            <person name="Dubchak I."/>
            <person name="Gentemann C."/>
            <person name="Eikrem W."/>
            <person name="Gready J.E."/>
            <person name="John U."/>
            <person name="Lanier W."/>
            <person name="Lindquist E.A."/>
            <person name="Lucas S."/>
            <person name="Mayer K.F."/>
            <person name="Moreau H."/>
            <person name="Not F."/>
            <person name="Otillar R."/>
            <person name="Panaud O."/>
            <person name="Pangilinan J."/>
            <person name="Paulsen I."/>
            <person name="Piegu B."/>
            <person name="Poliakov A."/>
            <person name="Robbens S."/>
            <person name="Schmutz J."/>
            <person name="Toulza E."/>
            <person name="Wyss T."/>
            <person name="Zelensky A."/>
            <person name="Zhou K."/>
            <person name="Armbrust E.V."/>
            <person name="Bhattacharya D."/>
            <person name="Goodenough U.W."/>
            <person name="Van de Peer Y."/>
            <person name="Grigoriev I.V."/>
        </authorList>
    </citation>
    <scope>NUCLEOTIDE SEQUENCE [LARGE SCALE GENOMIC DNA]</scope>
    <source>
        <strain evidence="3">RCC299 / NOUM17</strain>
    </source>
</reference>
<dbReference type="OrthoDB" id="495933at2759"/>
<dbReference type="RefSeq" id="XP_002506246.1">
    <property type="nucleotide sequence ID" value="XM_002506200.1"/>
</dbReference>
<feature type="region of interest" description="Disordered" evidence="1">
    <location>
        <begin position="23"/>
        <end position="47"/>
    </location>
</feature>
<evidence type="ECO:0000313" key="3">
    <source>
        <dbReference type="Proteomes" id="UP000002009"/>
    </source>
</evidence>
<organism evidence="2 3">
    <name type="scientific">Micromonas commoda (strain RCC299 / NOUM17 / CCMP2709)</name>
    <name type="common">Picoplanktonic green alga</name>
    <dbReference type="NCBI Taxonomy" id="296587"/>
    <lineage>
        <taxon>Eukaryota</taxon>
        <taxon>Viridiplantae</taxon>
        <taxon>Chlorophyta</taxon>
        <taxon>Mamiellophyceae</taxon>
        <taxon>Mamiellales</taxon>
        <taxon>Mamiellaceae</taxon>
        <taxon>Micromonas</taxon>
    </lineage>
</organism>
<gene>
    <name evidence="2" type="ORF">MICPUN_109507</name>
</gene>